<dbReference type="AlphaFoldDB" id="A0A1V0B6W5"/>
<dbReference type="KEGG" id="ppha:BVH74_13360"/>
<reference evidence="2 3" key="1">
    <citation type="submission" date="2017-03" db="EMBL/GenBank/DDBJ databases">
        <title>Complete genome sequence of the novel DNRA strain Pseudomonas sp. S-6-2 isolated from Chinese polluted river sediment. Journal of Biotechnology.</title>
        <authorList>
            <person name="Li J."/>
            <person name="Xiang F."/>
            <person name="Wang L."/>
            <person name="Xi L."/>
            <person name="Liu J."/>
        </authorList>
    </citation>
    <scope>NUCLEOTIDE SEQUENCE [LARGE SCALE GENOMIC DNA]</scope>
    <source>
        <strain evidence="2 3">S-6-2</strain>
    </source>
</reference>
<feature type="transmembrane region" description="Helical" evidence="1">
    <location>
        <begin position="12"/>
        <end position="32"/>
    </location>
</feature>
<feature type="transmembrane region" description="Helical" evidence="1">
    <location>
        <begin position="44"/>
        <end position="61"/>
    </location>
</feature>
<name>A0A1V0B6W5_9GAMM</name>
<keyword evidence="1" id="KW-0812">Transmembrane</keyword>
<organism evidence="2 3">
    <name type="scientific">Halopseudomonas phragmitis</name>
    <dbReference type="NCBI Taxonomy" id="1931241"/>
    <lineage>
        <taxon>Bacteria</taxon>
        <taxon>Pseudomonadati</taxon>
        <taxon>Pseudomonadota</taxon>
        <taxon>Gammaproteobacteria</taxon>
        <taxon>Pseudomonadales</taxon>
        <taxon>Pseudomonadaceae</taxon>
        <taxon>Halopseudomonas</taxon>
    </lineage>
</organism>
<dbReference type="STRING" id="1931241.BVH74_13360"/>
<keyword evidence="1" id="KW-1133">Transmembrane helix</keyword>
<keyword evidence="1" id="KW-0472">Membrane</keyword>
<dbReference type="RefSeq" id="WP_080050543.1">
    <property type="nucleotide sequence ID" value="NZ_CP020100.1"/>
</dbReference>
<dbReference type="Proteomes" id="UP000243488">
    <property type="component" value="Chromosome"/>
</dbReference>
<keyword evidence="3" id="KW-1185">Reference proteome</keyword>
<accession>A0A1V0B6W5</accession>
<dbReference type="EMBL" id="CP020100">
    <property type="protein sequence ID" value="AQZ95676.1"/>
    <property type="molecule type" value="Genomic_DNA"/>
</dbReference>
<evidence type="ECO:0000313" key="2">
    <source>
        <dbReference type="EMBL" id="AQZ95676.1"/>
    </source>
</evidence>
<protein>
    <submittedName>
        <fullName evidence="2">Uncharacterized protein</fullName>
    </submittedName>
</protein>
<sequence>MQNLVKHTLYLFLWITGLTAAMTLAGIGYTWFFSEAKELPHLEWLIGSVIVEVVAVILMLAKKGLKYLPDTQTDKEPKDTLKFMESFISTGTSAAVVSNRVSWLAGDDKLISILQSKIEKGTRIEIITPSEVPEALRKKLNGASFIVTKENVSPEARFTLVNGDRSGAEKLAIARGVHPDHEITIFDNNSGPQIIAMAKDIIRKSKELANAA</sequence>
<evidence type="ECO:0000313" key="3">
    <source>
        <dbReference type="Proteomes" id="UP000243488"/>
    </source>
</evidence>
<evidence type="ECO:0000256" key="1">
    <source>
        <dbReference type="SAM" id="Phobius"/>
    </source>
</evidence>
<gene>
    <name evidence="2" type="ORF">BVH74_13360</name>
</gene>
<proteinExistence type="predicted"/>